<evidence type="ECO:0000256" key="3">
    <source>
        <dbReference type="ARBA" id="ARBA00022989"/>
    </source>
</evidence>
<accession>A0A235BVV1</accession>
<feature type="transmembrane region" description="Helical" evidence="5">
    <location>
        <begin position="33"/>
        <end position="57"/>
    </location>
</feature>
<dbReference type="Proteomes" id="UP000215215">
    <property type="component" value="Unassembled WGS sequence"/>
</dbReference>
<evidence type="ECO:0000313" key="6">
    <source>
        <dbReference type="EMBL" id="OYD16362.1"/>
    </source>
</evidence>
<dbReference type="Gene3D" id="1.10.357.140">
    <property type="entry name" value="UbiA prenyltransferase"/>
    <property type="match status" value="1"/>
</dbReference>
<comment type="subcellular location">
    <subcellularLocation>
        <location evidence="1">Membrane</location>
        <topology evidence="1">Multi-pass membrane protein</topology>
    </subcellularLocation>
</comment>
<feature type="transmembrane region" description="Helical" evidence="5">
    <location>
        <begin position="279"/>
        <end position="301"/>
    </location>
</feature>
<protein>
    <recommendedName>
        <fullName evidence="8">Prenyltransferase</fullName>
    </recommendedName>
</protein>
<evidence type="ECO:0000256" key="1">
    <source>
        <dbReference type="ARBA" id="ARBA00004141"/>
    </source>
</evidence>
<dbReference type="EMBL" id="NOZQ01000070">
    <property type="protein sequence ID" value="OYD16362.1"/>
    <property type="molecule type" value="Genomic_DNA"/>
</dbReference>
<gene>
    <name evidence="6" type="ORF">CH333_03615</name>
</gene>
<dbReference type="AlphaFoldDB" id="A0A235BVV1"/>
<reference evidence="6 7" key="1">
    <citation type="submission" date="2017-07" db="EMBL/GenBank/DDBJ databases">
        <title>Recovery of genomes from metagenomes via a dereplication, aggregation, and scoring strategy.</title>
        <authorList>
            <person name="Sieber C.M."/>
            <person name="Probst A.J."/>
            <person name="Sharrar A."/>
            <person name="Thomas B.C."/>
            <person name="Hess M."/>
            <person name="Tringe S.G."/>
            <person name="Banfield J.F."/>
        </authorList>
    </citation>
    <scope>NUCLEOTIDE SEQUENCE [LARGE SCALE GENOMIC DNA]</scope>
    <source>
        <strain evidence="6">JGI_Cruoil_03_44_89</strain>
    </source>
</reference>
<feature type="transmembrane region" description="Helical" evidence="5">
    <location>
        <begin position="136"/>
        <end position="155"/>
    </location>
</feature>
<dbReference type="GO" id="GO:0016765">
    <property type="term" value="F:transferase activity, transferring alkyl or aryl (other than methyl) groups"/>
    <property type="evidence" value="ECO:0007669"/>
    <property type="project" value="InterPro"/>
</dbReference>
<keyword evidence="2 5" id="KW-0812">Transmembrane</keyword>
<keyword evidence="3 5" id="KW-1133">Transmembrane helix</keyword>
<keyword evidence="4 5" id="KW-0472">Membrane</keyword>
<dbReference type="InterPro" id="IPR000537">
    <property type="entry name" value="UbiA_prenyltransferase"/>
</dbReference>
<name>A0A235BVV1_UNCW3</name>
<feature type="transmembrane region" description="Helical" evidence="5">
    <location>
        <begin position="207"/>
        <end position="240"/>
    </location>
</feature>
<dbReference type="InterPro" id="IPR044878">
    <property type="entry name" value="UbiA_sf"/>
</dbReference>
<evidence type="ECO:0000313" key="7">
    <source>
        <dbReference type="Proteomes" id="UP000215215"/>
    </source>
</evidence>
<feature type="transmembrane region" description="Helical" evidence="5">
    <location>
        <begin position="105"/>
        <end position="124"/>
    </location>
</feature>
<proteinExistence type="predicted"/>
<dbReference type="PANTHER" id="PTHR42723">
    <property type="entry name" value="CHLOROPHYLL SYNTHASE"/>
    <property type="match status" value="1"/>
</dbReference>
<dbReference type="GO" id="GO:0016020">
    <property type="term" value="C:membrane"/>
    <property type="evidence" value="ECO:0007669"/>
    <property type="project" value="UniProtKB-SubCell"/>
</dbReference>
<dbReference type="CDD" id="cd13956">
    <property type="entry name" value="PT_UbiA"/>
    <property type="match status" value="1"/>
</dbReference>
<dbReference type="Pfam" id="PF01040">
    <property type="entry name" value="UbiA"/>
    <property type="match status" value="1"/>
</dbReference>
<organism evidence="6 7">
    <name type="scientific">candidate division WOR-3 bacterium JGI_Cruoil_03_44_89</name>
    <dbReference type="NCBI Taxonomy" id="1973748"/>
    <lineage>
        <taxon>Bacteria</taxon>
        <taxon>Bacteria division WOR-3</taxon>
    </lineage>
</organism>
<dbReference type="InterPro" id="IPR050475">
    <property type="entry name" value="Prenyltransferase_related"/>
</dbReference>
<evidence type="ECO:0000256" key="5">
    <source>
        <dbReference type="SAM" id="Phobius"/>
    </source>
</evidence>
<comment type="caution">
    <text evidence="6">The sequence shown here is derived from an EMBL/GenBank/DDBJ whole genome shotgun (WGS) entry which is preliminary data.</text>
</comment>
<dbReference type="PANTHER" id="PTHR42723:SF1">
    <property type="entry name" value="CHLOROPHYLL SYNTHASE, CHLOROPLASTIC"/>
    <property type="match status" value="1"/>
</dbReference>
<evidence type="ECO:0000256" key="4">
    <source>
        <dbReference type="ARBA" id="ARBA00023136"/>
    </source>
</evidence>
<feature type="transmembrane region" description="Helical" evidence="5">
    <location>
        <begin position="7"/>
        <end position="27"/>
    </location>
</feature>
<feature type="transmembrane region" description="Helical" evidence="5">
    <location>
        <begin position="78"/>
        <end position="99"/>
    </location>
</feature>
<evidence type="ECO:0000256" key="2">
    <source>
        <dbReference type="ARBA" id="ARBA00022692"/>
    </source>
</evidence>
<sequence length="317" mass="35241">MHLLDYIFLLRPTVLVPVWIFLLIGHYRAGGGIFSVTPSFILGFVIYTMIMGAVYIVNQITDIETDRINDKLFILPRGLVSVRAAYVEIVGLIAVAFALSFFFSPIYRTFLFLSFILGLLYSVRPAKFKGRPFLDLLSNALGYGFLAFSVGWLSVRTFSIDTFVYSIPYILAVGGVFVNTTIPDIGGDKASGEITTGVYLGERKALILALVLVVGSLISSVVLLDFICLPCAAIASIIFFWAYTVKSQRQKPPSSGGEISGSADEKRVALISVRLSAPLLALAVCVIYPWFLLLLLLVFLLSRYYYKRRFNFVYPRI</sequence>
<evidence type="ECO:0008006" key="8">
    <source>
        <dbReference type="Google" id="ProtNLM"/>
    </source>
</evidence>